<feature type="non-terminal residue" evidence="1">
    <location>
        <position position="167"/>
    </location>
</feature>
<proteinExistence type="predicted"/>
<reference evidence="1" key="1">
    <citation type="journal article" date="2021" name="Proc. Natl. Acad. Sci. U.S.A.">
        <title>Three genomes in the algal genus Volvox reveal the fate of a haploid sex-determining region after a transition to homothallism.</title>
        <authorList>
            <person name="Yamamoto K."/>
            <person name="Hamaji T."/>
            <person name="Kawai-Toyooka H."/>
            <person name="Matsuzaki R."/>
            <person name="Takahashi F."/>
            <person name="Nishimura Y."/>
            <person name="Kawachi M."/>
            <person name="Noguchi H."/>
            <person name="Minakuchi Y."/>
            <person name="Umen J.G."/>
            <person name="Toyoda A."/>
            <person name="Nozaki H."/>
        </authorList>
    </citation>
    <scope>NUCLEOTIDE SEQUENCE</scope>
    <source>
        <strain evidence="1">NIES-3780</strain>
    </source>
</reference>
<name>A0A8J4EZ80_9CHLO</name>
<keyword evidence="2" id="KW-1185">Reference proteome</keyword>
<gene>
    <name evidence="1" type="ORF">Vafri_7405</name>
</gene>
<protein>
    <submittedName>
        <fullName evidence="1">Uncharacterized protein</fullName>
    </submittedName>
</protein>
<evidence type="ECO:0000313" key="2">
    <source>
        <dbReference type="Proteomes" id="UP000747399"/>
    </source>
</evidence>
<organism evidence="1 2">
    <name type="scientific">Volvox africanus</name>
    <dbReference type="NCBI Taxonomy" id="51714"/>
    <lineage>
        <taxon>Eukaryota</taxon>
        <taxon>Viridiplantae</taxon>
        <taxon>Chlorophyta</taxon>
        <taxon>core chlorophytes</taxon>
        <taxon>Chlorophyceae</taxon>
        <taxon>CS clade</taxon>
        <taxon>Chlamydomonadales</taxon>
        <taxon>Volvocaceae</taxon>
        <taxon>Volvox</taxon>
    </lineage>
</organism>
<dbReference type="EMBL" id="BNCO01000011">
    <property type="protein sequence ID" value="GIL51449.1"/>
    <property type="molecule type" value="Genomic_DNA"/>
</dbReference>
<dbReference type="AlphaFoldDB" id="A0A8J4EZ80"/>
<comment type="caution">
    <text evidence="1">The sequence shown here is derived from an EMBL/GenBank/DDBJ whole genome shotgun (WGS) entry which is preliminary data.</text>
</comment>
<evidence type="ECO:0000313" key="1">
    <source>
        <dbReference type="EMBL" id="GIL51449.1"/>
    </source>
</evidence>
<dbReference type="Proteomes" id="UP000747399">
    <property type="component" value="Unassembled WGS sequence"/>
</dbReference>
<accession>A0A8J4EZ80</accession>
<sequence length="167" mass="18359">MAASLPNCTYRLNAQPNCSHDQDIGVFCLADSLSPPSNQTTFNIILDRILGSLVPGNVKKALLNALRVLQLYPQVQAWTVGRWRRGLIPRLLSSQLGSGIVQDVIQPVVSKMLLTATGSVLVDSWMSTATGAVHSALDHLVHQYQLVPEEWNTRQTLDTLARTIFNV</sequence>